<comment type="caution">
    <text evidence="1">The sequence shown here is derived from an EMBL/GenBank/DDBJ whole genome shotgun (WGS) entry which is preliminary data.</text>
</comment>
<reference evidence="1 2" key="1">
    <citation type="journal article" date="2024" name="Nat. Commun.">
        <title>Phylogenomics reveals the evolutionary origins of lichenization in chlorophyte algae.</title>
        <authorList>
            <person name="Puginier C."/>
            <person name="Libourel C."/>
            <person name="Otte J."/>
            <person name="Skaloud P."/>
            <person name="Haon M."/>
            <person name="Grisel S."/>
            <person name="Petersen M."/>
            <person name="Berrin J.G."/>
            <person name="Delaux P.M."/>
            <person name="Dal Grande F."/>
            <person name="Keller J."/>
        </authorList>
    </citation>
    <scope>NUCLEOTIDE SEQUENCE [LARGE SCALE GENOMIC DNA]</scope>
    <source>
        <strain evidence="1 2">SAG 2523</strain>
    </source>
</reference>
<dbReference type="AlphaFoldDB" id="A0AAW1SPB4"/>
<sequence>MVTQLLRTYGLSSPALAHTAGFPVADASAVLQMAQGHLQNGSVHIARGGHTHNHGQGGRSARALLEECPMRRIINFCTMRIRSWAAVLLLGSSLKSVVCLGWARHSSGYSLRWMCRSHTPLAALVGLLFTIDTEGSFAVERVEQVAEACMRHLQQLAASPNGTSQQADELHG</sequence>
<proteinExistence type="predicted"/>
<organism evidence="1 2">
    <name type="scientific">Apatococcus fuscideae</name>
    <dbReference type="NCBI Taxonomy" id="2026836"/>
    <lineage>
        <taxon>Eukaryota</taxon>
        <taxon>Viridiplantae</taxon>
        <taxon>Chlorophyta</taxon>
        <taxon>core chlorophytes</taxon>
        <taxon>Trebouxiophyceae</taxon>
        <taxon>Chlorellales</taxon>
        <taxon>Chlorellaceae</taxon>
        <taxon>Apatococcus</taxon>
    </lineage>
</organism>
<accession>A0AAW1SPB4</accession>
<dbReference type="Proteomes" id="UP001485043">
    <property type="component" value="Unassembled WGS sequence"/>
</dbReference>
<name>A0AAW1SPB4_9CHLO</name>
<evidence type="ECO:0000313" key="2">
    <source>
        <dbReference type="Proteomes" id="UP001485043"/>
    </source>
</evidence>
<evidence type="ECO:0000313" key="1">
    <source>
        <dbReference type="EMBL" id="KAK9852824.1"/>
    </source>
</evidence>
<gene>
    <name evidence="1" type="ORF">WJX84_003417</name>
</gene>
<keyword evidence="2" id="KW-1185">Reference proteome</keyword>
<protein>
    <submittedName>
        <fullName evidence="1">Uncharacterized protein</fullName>
    </submittedName>
</protein>
<dbReference type="EMBL" id="JALJOV010001174">
    <property type="protein sequence ID" value="KAK9852824.1"/>
    <property type="molecule type" value="Genomic_DNA"/>
</dbReference>